<dbReference type="Proteomes" id="UP000663869">
    <property type="component" value="Unassembled WGS sequence"/>
</dbReference>
<dbReference type="EMBL" id="CAJOBQ010002851">
    <property type="protein sequence ID" value="CAF4582247.1"/>
    <property type="molecule type" value="Genomic_DNA"/>
</dbReference>
<reference evidence="2" key="1">
    <citation type="submission" date="2021-02" db="EMBL/GenBank/DDBJ databases">
        <authorList>
            <person name="Nowell W R."/>
        </authorList>
    </citation>
    <scope>NUCLEOTIDE SEQUENCE</scope>
</reference>
<proteinExistence type="predicted"/>
<dbReference type="InterPro" id="IPR001242">
    <property type="entry name" value="Condensation_dom"/>
</dbReference>
<dbReference type="SUPFAM" id="SSF52777">
    <property type="entry name" value="CoA-dependent acyltransferases"/>
    <property type="match status" value="1"/>
</dbReference>
<dbReference type="Proteomes" id="UP000663862">
    <property type="component" value="Unassembled WGS sequence"/>
</dbReference>
<dbReference type="AlphaFoldDB" id="A0A818FEE6"/>
<sequence length="202" mass="23237">MSFFVNQRALLAKKNHQVASTFKISGQTQAIASYAQQRLWLHEQFSFRDSDLAMYNLIIPIIIKRGSLSIEHIRSALLSVLKQNTILRTAIRFNEESGQIDQYIQPLSEQSYSFEHTNGVFTPEQLDHLLTAESITKHFNLDKGIVVRCHVVQRSDDTGGGLLKQNDTIVFAFHHIVFDNSSVTPFIEDFVKAYQHRESFFY</sequence>
<feature type="domain" description="Condensation" evidence="1">
    <location>
        <begin position="27"/>
        <end position="197"/>
    </location>
</feature>
<dbReference type="EMBL" id="CAJNYU010001852">
    <property type="protein sequence ID" value="CAF3473446.1"/>
    <property type="molecule type" value="Genomic_DNA"/>
</dbReference>
<comment type="caution">
    <text evidence="2">The sequence shown here is derived from an EMBL/GenBank/DDBJ whole genome shotgun (WGS) entry which is preliminary data.</text>
</comment>
<evidence type="ECO:0000313" key="3">
    <source>
        <dbReference type="EMBL" id="CAF4582247.1"/>
    </source>
</evidence>
<evidence type="ECO:0000259" key="1">
    <source>
        <dbReference type="Pfam" id="PF00668"/>
    </source>
</evidence>
<evidence type="ECO:0000313" key="4">
    <source>
        <dbReference type="Proteomes" id="UP000663869"/>
    </source>
</evidence>
<dbReference type="Gene3D" id="3.30.559.10">
    <property type="entry name" value="Chloramphenicol acetyltransferase-like domain"/>
    <property type="match status" value="1"/>
</dbReference>
<organism evidence="2 4">
    <name type="scientific">Rotaria socialis</name>
    <dbReference type="NCBI Taxonomy" id="392032"/>
    <lineage>
        <taxon>Eukaryota</taxon>
        <taxon>Metazoa</taxon>
        <taxon>Spiralia</taxon>
        <taxon>Gnathifera</taxon>
        <taxon>Rotifera</taxon>
        <taxon>Eurotatoria</taxon>
        <taxon>Bdelloidea</taxon>
        <taxon>Philodinida</taxon>
        <taxon>Philodinidae</taxon>
        <taxon>Rotaria</taxon>
    </lineage>
</organism>
<accession>A0A818FEE6</accession>
<name>A0A818FEE6_9BILA</name>
<dbReference type="Pfam" id="PF00668">
    <property type="entry name" value="Condensation"/>
    <property type="match status" value="1"/>
</dbReference>
<gene>
    <name evidence="2" type="ORF">FME351_LOCUS14993</name>
    <name evidence="3" type="ORF">TSG867_LOCUS26648</name>
</gene>
<dbReference type="InterPro" id="IPR023213">
    <property type="entry name" value="CAT-like_dom_sf"/>
</dbReference>
<dbReference type="GO" id="GO:0003824">
    <property type="term" value="F:catalytic activity"/>
    <property type="evidence" value="ECO:0007669"/>
    <property type="project" value="InterPro"/>
</dbReference>
<protein>
    <recommendedName>
        <fullName evidence="1">Condensation domain-containing protein</fullName>
    </recommendedName>
</protein>
<evidence type="ECO:0000313" key="2">
    <source>
        <dbReference type="EMBL" id="CAF3473446.1"/>
    </source>
</evidence>